<sequence length="181" mass="20956">MRFVILSFFILSILTAYAQQVNNTSWATIEEFKAEEPVIIKNIVWLENNPIATDQNDTKALSENIINWLSNAPYLSVTLDRVFLENLINNKRFKYAEKFRVTYLFGKSLYIIQHQDNLDEVKASARGIEGMVTVYKELKQVDSSLTNFQLEKYVRLSSKGKLEKYVRGRLASPSTIISYKE</sequence>
<dbReference type="EMBL" id="UOES01000544">
    <property type="protein sequence ID" value="VAW29294.1"/>
    <property type="molecule type" value="Genomic_DNA"/>
</dbReference>
<gene>
    <name evidence="1" type="ORF">MNBD_BACTEROID06-594</name>
</gene>
<name>A0A3B0VBR0_9ZZZZ</name>
<organism evidence="1">
    <name type="scientific">hydrothermal vent metagenome</name>
    <dbReference type="NCBI Taxonomy" id="652676"/>
    <lineage>
        <taxon>unclassified sequences</taxon>
        <taxon>metagenomes</taxon>
        <taxon>ecological metagenomes</taxon>
    </lineage>
</organism>
<proteinExistence type="predicted"/>
<evidence type="ECO:0000313" key="1">
    <source>
        <dbReference type="EMBL" id="VAW29294.1"/>
    </source>
</evidence>
<protein>
    <submittedName>
        <fullName evidence="1">Uncharacterized protein</fullName>
    </submittedName>
</protein>
<dbReference type="AlphaFoldDB" id="A0A3B0VBR0"/>
<reference evidence="1" key="1">
    <citation type="submission" date="2018-06" db="EMBL/GenBank/DDBJ databases">
        <authorList>
            <person name="Zhirakovskaya E."/>
        </authorList>
    </citation>
    <scope>NUCLEOTIDE SEQUENCE</scope>
</reference>
<accession>A0A3B0VBR0</accession>